<evidence type="ECO:0000313" key="2">
    <source>
        <dbReference type="EMBL" id="GIH20053.1"/>
    </source>
</evidence>
<dbReference type="SUPFAM" id="SSF52091">
    <property type="entry name" value="SpoIIaa-like"/>
    <property type="match status" value="1"/>
</dbReference>
<organism evidence="2 3">
    <name type="scientific">Rugosimonospora africana</name>
    <dbReference type="NCBI Taxonomy" id="556532"/>
    <lineage>
        <taxon>Bacteria</taxon>
        <taxon>Bacillati</taxon>
        <taxon>Actinomycetota</taxon>
        <taxon>Actinomycetes</taxon>
        <taxon>Micromonosporales</taxon>
        <taxon>Micromonosporaceae</taxon>
        <taxon>Rugosimonospora</taxon>
    </lineage>
</organism>
<comment type="caution">
    <text evidence="2">The sequence shown here is derived from an EMBL/GenBank/DDBJ whole genome shotgun (WGS) entry which is preliminary data.</text>
</comment>
<dbReference type="AlphaFoldDB" id="A0A8J3VVU0"/>
<dbReference type="Pfam" id="PF01740">
    <property type="entry name" value="STAS"/>
    <property type="match status" value="1"/>
</dbReference>
<sequence length="127" mass="13990">MLSMNQWLLVGGLWEETRDADDGVMCVRLLADLDLATEGAARMRLARLCRDEAVRCLLVMAGPDRFVGLRGLDVLIDASARMRRRGRSLVVVDPPVSLRLMTEALRLGGQLRVIATVRQAMSLADVA</sequence>
<dbReference type="Gene3D" id="3.30.750.24">
    <property type="entry name" value="STAS domain"/>
    <property type="match status" value="1"/>
</dbReference>
<reference evidence="2" key="1">
    <citation type="submission" date="2021-01" db="EMBL/GenBank/DDBJ databases">
        <title>Whole genome shotgun sequence of Rugosimonospora africana NBRC 104875.</title>
        <authorList>
            <person name="Komaki H."/>
            <person name="Tamura T."/>
        </authorList>
    </citation>
    <scope>NUCLEOTIDE SEQUENCE</scope>
    <source>
        <strain evidence="2">NBRC 104875</strain>
    </source>
</reference>
<keyword evidence="3" id="KW-1185">Reference proteome</keyword>
<dbReference type="PROSITE" id="PS50801">
    <property type="entry name" value="STAS"/>
    <property type="match status" value="1"/>
</dbReference>
<name>A0A8J3VVU0_9ACTN</name>
<dbReference type="InterPro" id="IPR036513">
    <property type="entry name" value="STAS_dom_sf"/>
</dbReference>
<protein>
    <recommendedName>
        <fullName evidence="1">STAS domain-containing protein</fullName>
    </recommendedName>
</protein>
<gene>
    <name evidence="2" type="ORF">Raf01_82250</name>
</gene>
<dbReference type="Proteomes" id="UP000642748">
    <property type="component" value="Unassembled WGS sequence"/>
</dbReference>
<accession>A0A8J3VVU0</accession>
<evidence type="ECO:0000259" key="1">
    <source>
        <dbReference type="PROSITE" id="PS50801"/>
    </source>
</evidence>
<dbReference type="InterPro" id="IPR002645">
    <property type="entry name" value="STAS_dom"/>
</dbReference>
<dbReference type="EMBL" id="BONZ01000088">
    <property type="protein sequence ID" value="GIH20053.1"/>
    <property type="molecule type" value="Genomic_DNA"/>
</dbReference>
<feature type="domain" description="STAS" evidence="1">
    <location>
        <begin position="22"/>
        <end position="124"/>
    </location>
</feature>
<proteinExistence type="predicted"/>
<evidence type="ECO:0000313" key="3">
    <source>
        <dbReference type="Proteomes" id="UP000642748"/>
    </source>
</evidence>